<keyword evidence="4" id="KW-1185">Reference proteome</keyword>
<dbReference type="Pfam" id="PF24606">
    <property type="entry name" value="CEMIP_beta-hel"/>
    <property type="match status" value="1"/>
</dbReference>
<dbReference type="EMBL" id="JATAAI010000025">
    <property type="protein sequence ID" value="KAK1737408.1"/>
    <property type="molecule type" value="Genomic_DNA"/>
</dbReference>
<dbReference type="InterPro" id="IPR052387">
    <property type="entry name" value="Fibrocystin"/>
</dbReference>
<sequence length="171" mass="18794">MKFHNSEYGLSKISYVETRDMGQLGVLGSYPIHFHVPGNSDGSFATGNSIHRSFNRAITIHGAHGIYVGNNVAFDTFGHAIYLEDGTEMGNTIEGNLVFNTHAQEEDLLDAKDRTPASFWISNPNNTIVRNVAGGGRYAGFWIVPEKNIEADSDLCPCHLPLGEFRDNVAH</sequence>
<gene>
    <name evidence="3" type="ORF">QTG54_011694</name>
</gene>
<reference evidence="3" key="1">
    <citation type="submission" date="2023-06" db="EMBL/GenBank/DDBJ databases">
        <title>Survivors Of The Sea: Transcriptome response of Skeletonema marinoi to long-term dormancy.</title>
        <authorList>
            <person name="Pinder M.I.M."/>
            <person name="Kourtchenko O."/>
            <person name="Robertson E.K."/>
            <person name="Larsson T."/>
            <person name="Maumus F."/>
            <person name="Osuna-Cruz C.M."/>
            <person name="Vancaester E."/>
            <person name="Stenow R."/>
            <person name="Vandepoele K."/>
            <person name="Ploug H."/>
            <person name="Bruchert V."/>
            <person name="Godhe A."/>
            <person name="Topel M."/>
        </authorList>
    </citation>
    <scope>NUCLEOTIDE SEQUENCE</scope>
    <source>
        <strain evidence="3">R05AC</strain>
    </source>
</reference>
<dbReference type="PANTHER" id="PTHR46769">
    <property type="entry name" value="POLYCYSTIC KIDNEY AND HEPATIC DISEASE 1 (AUTOSOMAL RECESSIVE)-LIKE 1"/>
    <property type="match status" value="1"/>
</dbReference>
<evidence type="ECO:0000313" key="4">
    <source>
        <dbReference type="Proteomes" id="UP001224775"/>
    </source>
</evidence>
<keyword evidence="1" id="KW-0732">Signal</keyword>
<dbReference type="InterPro" id="IPR055401">
    <property type="entry name" value="CEMIP_beta-hel_dom"/>
</dbReference>
<dbReference type="Proteomes" id="UP001224775">
    <property type="component" value="Unassembled WGS sequence"/>
</dbReference>
<dbReference type="Gene3D" id="2.160.20.10">
    <property type="entry name" value="Single-stranded right-handed beta-helix, Pectin lyase-like"/>
    <property type="match status" value="1"/>
</dbReference>
<evidence type="ECO:0000259" key="2">
    <source>
        <dbReference type="Pfam" id="PF24606"/>
    </source>
</evidence>
<proteinExistence type="predicted"/>
<accession>A0AAD8Y0W3</accession>
<dbReference type="InterPro" id="IPR012334">
    <property type="entry name" value="Pectin_lyas_fold"/>
</dbReference>
<dbReference type="PANTHER" id="PTHR46769:SF2">
    <property type="entry name" value="FIBROCYSTIN-L ISOFORM 2 PRECURSOR-RELATED"/>
    <property type="match status" value="1"/>
</dbReference>
<dbReference type="InterPro" id="IPR011050">
    <property type="entry name" value="Pectin_lyase_fold/virulence"/>
</dbReference>
<protein>
    <submittedName>
        <fullName evidence="3">Fibrocystin-L-like protein</fullName>
    </submittedName>
</protein>
<comment type="caution">
    <text evidence="3">The sequence shown here is derived from an EMBL/GenBank/DDBJ whole genome shotgun (WGS) entry which is preliminary data.</text>
</comment>
<dbReference type="SUPFAM" id="SSF51126">
    <property type="entry name" value="Pectin lyase-like"/>
    <property type="match status" value="1"/>
</dbReference>
<dbReference type="AlphaFoldDB" id="A0AAD8Y0W3"/>
<feature type="domain" description="CEMIP beta-helix" evidence="2">
    <location>
        <begin position="11"/>
        <end position="171"/>
    </location>
</feature>
<organism evidence="3 4">
    <name type="scientific">Skeletonema marinoi</name>
    <dbReference type="NCBI Taxonomy" id="267567"/>
    <lineage>
        <taxon>Eukaryota</taxon>
        <taxon>Sar</taxon>
        <taxon>Stramenopiles</taxon>
        <taxon>Ochrophyta</taxon>
        <taxon>Bacillariophyta</taxon>
        <taxon>Coscinodiscophyceae</taxon>
        <taxon>Thalassiosirophycidae</taxon>
        <taxon>Thalassiosirales</taxon>
        <taxon>Skeletonemataceae</taxon>
        <taxon>Skeletonema</taxon>
        <taxon>Skeletonema marinoi-dohrnii complex</taxon>
    </lineage>
</organism>
<evidence type="ECO:0000313" key="3">
    <source>
        <dbReference type="EMBL" id="KAK1737408.1"/>
    </source>
</evidence>
<evidence type="ECO:0000256" key="1">
    <source>
        <dbReference type="ARBA" id="ARBA00022729"/>
    </source>
</evidence>
<name>A0AAD8Y0W3_9STRA</name>